<keyword evidence="3" id="KW-1185">Reference proteome</keyword>
<accession>B9T5Z8</accession>
<proteinExistence type="predicted"/>
<evidence type="ECO:0000313" key="3">
    <source>
        <dbReference type="Proteomes" id="UP000008311"/>
    </source>
</evidence>
<feature type="compositionally biased region" description="Basic and acidic residues" evidence="1">
    <location>
        <begin position="85"/>
        <end position="100"/>
    </location>
</feature>
<sequence>MEMLCCIRNGLISVHAEAELMVEHEGENVVGGDEAGDAYGRNEEIVKDKAADGDDNQVEASVVGGVMEGNENNGNLQLDDYNDSEDPKYILVDKSDTKDG</sequence>
<feature type="region of interest" description="Disordered" evidence="1">
    <location>
        <begin position="66"/>
        <end position="100"/>
    </location>
</feature>
<gene>
    <name evidence="2" type="ORF">RCOM_0666990</name>
</gene>
<evidence type="ECO:0000313" key="2">
    <source>
        <dbReference type="EMBL" id="EEF28713.1"/>
    </source>
</evidence>
<dbReference type="EMBL" id="EQ974564">
    <property type="protein sequence ID" value="EEF28713.1"/>
    <property type="molecule type" value="Genomic_DNA"/>
</dbReference>
<dbReference type="Proteomes" id="UP000008311">
    <property type="component" value="Unassembled WGS sequence"/>
</dbReference>
<name>B9T5Z8_RICCO</name>
<organism evidence="2 3">
    <name type="scientific">Ricinus communis</name>
    <name type="common">Castor bean</name>
    <dbReference type="NCBI Taxonomy" id="3988"/>
    <lineage>
        <taxon>Eukaryota</taxon>
        <taxon>Viridiplantae</taxon>
        <taxon>Streptophyta</taxon>
        <taxon>Embryophyta</taxon>
        <taxon>Tracheophyta</taxon>
        <taxon>Spermatophyta</taxon>
        <taxon>Magnoliopsida</taxon>
        <taxon>eudicotyledons</taxon>
        <taxon>Gunneridae</taxon>
        <taxon>Pentapetalae</taxon>
        <taxon>rosids</taxon>
        <taxon>fabids</taxon>
        <taxon>Malpighiales</taxon>
        <taxon>Euphorbiaceae</taxon>
        <taxon>Acalyphoideae</taxon>
        <taxon>Acalypheae</taxon>
        <taxon>Ricinus</taxon>
    </lineage>
</organism>
<dbReference type="InParanoid" id="B9T5Z8"/>
<evidence type="ECO:0000256" key="1">
    <source>
        <dbReference type="SAM" id="MobiDB-lite"/>
    </source>
</evidence>
<protein>
    <submittedName>
        <fullName evidence="2">Uncharacterized protein</fullName>
    </submittedName>
</protein>
<reference evidence="3" key="1">
    <citation type="journal article" date="2010" name="Nat. Biotechnol.">
        <title>Draft genome sequence of the oilseed species Ricinus communis.</title>
        <authorList>
            <person name="Chan A.P."/>
            <person name="Crabtree J."/>
            <person name="Zhao Q."/>
            <person name="Lorenzi H."/>
            <person name="Orvis J."/>
            <person name="Puiu D."/>
            <person name="Melake-Berhan A."/>
            <person name="Jones K.M."/>
            <person name="Redman J."/>
            <person name="Chen G."/>
            <person name="Cahoon E.B."/>
            <person name="Gedil M."/>
            <person name="Stanke M."/>
            <person name="Haas B.J."/>
            <person name="Wortman J.R."/>
            <person name="Fraser-Liggett C.M."/>
            <person name="Ravel J."/>
            <person name="Rabinowicz P.D."/>
        </authorList>
    </citation>
    <scope>NUCLEOTIDE SEQUENCE [LARGE SCALE GENOMIC DNA]</scope>
    <source>
        <strain evidence="3">cv. Hale</strain>
    </source>
</reference>
<dbReference type="AlphaFoldDB" id="B9T5Z8"/>
<feature type="compositionally biased region" description="Low complexity" evidence="1">
    <location>
        <begin position="66"/>
        <end position="75"/>
    </location>
</feature>